<dbReference type="GO" id="GO:0030490">
    <property type="term" value="P:maturation of SSU-rRNA"/>
    <property type="evidence" value="ECO:0007669"/>
    <property type="project" value="InterPro"/>
</dbReference>
<sequence>MAKLGSYYGLCPLIDQKNLLGVSQDSEAGHVIVTLGKNIAIKYRISDQKQIHSWRTKDKFSSPVVYDKCTNQYVAVFNQVFIRTWQGEEEYVDKLKKFKFNKPIHTLISCNQKCFLVFKNGTVTPLSDGLENRKESVNEGTSSLHTPSLDVLTAHFNEKHYVAVLSGPSHKMHVTVNTFSEDQVSCSTLEVNRKKGLTVKGQILCQIDNCDNIVLLILWSDGRFYSYSLDQDTSNVNETKVTGNLFSQFEFLSCKDNITMAYINQHHIGMYGADANEEGAALILYNTQFKVSQSKQLLKLFTSGAKLWKIENNLLFCSGQSLGVIPFYLDKEQLSSLVGSHRTATIDLDPDVVVMEELEEASWGSPLENIDRLIPKEIAKLVIELSQQGFSESTICEIVIPQYIENKNVNAILSCLDYFCDIPELYLVELLRFTIKIDSKNFSGKLVGSSNVVPVELRQVERCNLMNKILMSSFSDSLLLPHLHSKLDLGCTILLLQYIFYLMSSDTNSRCGKSVTEFENILINWCCVLLDANYQKFLLSRDTQIIEILTNFSGLVAHYTSSLETLQQTLPLLNELKKGKKPNKNKHLNNLLYSVEKLNLY</sequence>
<feature type="domain" description="Nucleolar protein 11 C-terminal" evidence="8">
    <location>
        <begin position="379"/>
        <end position="601"/>
    </location>
</feature>
<evidence type="ECO:0000313" key="9">
    <source>
        <dbReference type="EMBL" id="JAV81199.1"/>
    </source>
</evidence>
<keyword evidence="2" id="KW-0698">rRNA processing</keyword>
<reference evidence="9" key="1">
    <citation type="journal article" date="2016" name="Sci. Rep.">
        <title>Molecular characterization of firefly nuptial gifts: a multi-omics approach sheds light on postcopulatory sexual selection.</title>
        <authorList>
            <person name="Al-Wathiqui N."/>
            <person name="Fallon T.R."/>
            <person name="South A."/>
            <person name="Weng J.K."/>
            <person name="Lewis S.M."/>
        </authorList>
    </citation>
    <scope>NUCLEOTIDE SEQUENCE</scope>
</reference>
<dbReference type="GO" id="GO:0005730">
    <property type="term" value="C:nucleolus"/>
    <property type="evidence" value="ECO:0007669"/>
    <property type="project" value="UniProtKB-SubCell"/>
</dbReference>
<dbReference type="PANTHER" id="PTHR15633">
    <property type="entry name" value="NUCLEOLAR PROTEIN 11"/>
    <property type="match status" value="1"/>
</dbReference>
<proteinExistence type="predicted"/>
<dbReference type="EMBL" id="GEZM01039783">
    <property type="protein sequence ID" value="JAV81199.1"/>
    <property type="molecule type" value="Transcribed_RNA"/>
</dbReference>
<evidence type="ECO:0000256" key="6">
    <source>
        <dbReference type="ARBA" id="ARBA00023242"/>
    </source>
</evidence>
<feature type="domain" description="Nucleolar protein 11 N-terminal" evidence="7">
    <location>
        <begin position="1"/>
        <end position="327"/>
    </location>
</feature>
<dbReference type="EMBL" id="VVIM01000010">
    <property type="protein sequence ID" value="KAB0792660.1"/>
    <property type="molecule type" value="Genomic_DNA"/>
</dbReference>
<protein>
    <recommendedName>
        <fullName evidence="12">Nucleolar protein 11</fullName>
    </recommendedName>
</protein>
<evidence type="ECO:0000313" key="10">
    <source>
        <dbReference type="EMBL" id="KAB0792660.1"/>
    </source>
</evidence>
<dbReference type="InParanoid" id="A0A1Y1M5S4"/>
<evidence type="ECO:0000256" key="2">
    <source>
        <dbReference type="ARBA" id="ARBA00022552"/>
    </source>
</evidence>
<dbReference type="FunCoup" id="A0A1Y1M5S4">
    <property type="interactions" value="325"/>
</dbReference>
<dbReference type="AlphaFoldDB" id="A0A1Y1M5S4"/>
<comment type="subcellular location">
    <subcellularLocation>
        <location evidence="1">Nucleus</location>
        <location evidence="1">Nucleolus</location>
    </subcellularLocation>
</comment>
<keyword evidence="11" id="KW-1185">Reference proteome</keyword>
<evidence type="ECO:0000256" key="3">
    <source>
        <dbReference type="ARBA" id="ARBA00023015"/>
    </source>
</evidence>
<dbReference type="InterPro" id="IPR042859">
    <property type="entry name" value="NOL11"/>
</dbReference>
<evidence type="ECO:0000256" key="1">
    <source>
        <dbReference type="ARBA" id="ARBA00004604"/>
    </source>
</evidence>
<keyword evidence="3" id="KW-0805">Transcription regulation</keyword>
<reference evidence="10" key="3">
    <citation type="submission" date="2019-08" db="EMBL/GenBank/DDBJ databases">
        <authorList>
            <consortium name="Photinus pyralis genome working group"/>
            <person name="Fallon T.R."/>
            <person name="Sander Lower S.E."/>
            <person name="Weng J.-K."/>
        </authorList>
    </citation>
    <scope>NUCLEOTIDE SEQUENCE</scope>
    <source>
        <strain evidence="10">1611_PpyrPB1</strain>
        <tissue evidence="10">Whole body</tissue>
    </source>
</reference>
<dbReference type="Pfam" id="PF08168">
    <property type="entry name" value="NOL11_N"/>
    <property type="match status" value="1"/>
</dbReference>
<gene>
    <name evidence="10" type="ORF">PPYR_14619</name>
</gene>
<evidence type="ECO:0000256" key="4">
    <source>
        <dbReference type="ARBA" id="ARBA00023159"/>
    </source>
</evidence>
<evidence type="ECO:0008006" key="12">
    <source>
        <dbReference type="Google" id="ProtNLM"/>
    </source>
</evidence>
<reference evidence="10 11" key="2">
    <citation type="journal article" date="2018" name="Elife">
        <title>Firefly genomes illuminate parallel origins of bioluminescence in beetles.</title>
        <authorList>
            <person name="Fallon T.R."/>
            <person name="Lower S.E."/>
            <person name="Chang C.H."/>
            <person name="Bessho-Uehara M."/>
            <person name="Martin G.J."/>
            <person name="Bewick A.J."/>
            <person name="Behringer M."/>
            <person name="Debat H.J."/>
            <person name="Wong I."/>
            <person name="Day J.C."/>
            <person name="Suvorov A."/>
            <person name="Silva C.J."/>
            <person name="Stanger-Hall K.F."/>
            <person name="Hall D.W."/>
            <person name="Schmitz R.J."/>
            <person name="Nelson D.R."/>
            <person name="Lewis S.M."/>
            <person name="Shigenobu S."/>
            <person name="Bybee S.M."/>
            <person name="Larracuente A.M."/>
            <person name="Oba Y."/>
            <person name="Weng J.K."/>
        </authorList>
    </citation>
    <scope>NUCLEOTIDE SEQUENCE [LARGE SCALE GENOMIC DNA]</scope>
    <source>
        <strain evidence="10">1611_PpyrPB1</strain>
        <tissue evidence="10">Whole body</tissue>
    </source>
</reference>
<organism evidence="9">
    <name type="scientific">Photinus pyralis</name>
    <name type="common">Common eastern firefly</name>
    <name type="synonym">Lampyris pyralis</name>
    <dbReference type="NCBI Taxonomy" id="7054"/>
    <lineage>
        <taxon>Eukaryota</taxon>
        <taxon>Metazoa</taxon>
        <taxon>Ecdysozoa</taxon>
        <taxon>Arthropoda</taxon>
        <taxon>Hexapoda</taxon>
        <taxon>Insecta</taxon>
        <taxon>Pterygota</taxon>
        <taxon>Neoptera</taxon>
        <taxon>Endopterygota</taxon>
        <taxon>Coleoptera</taxon>
        <taxon>Polyphaga</taxon>
        <taxon>Elateriformia</taxon>
        <taxon>Elateroidea</taxon>
        <taxon>Lampyridae</taxon>
        <taxon>Lampyrinae</taxon>
        <taxon>Photinus</taxon>
    </lineage>
</organism>
<keyword evidence="6" id="KW-0539">Nucleus</keyword>
<evidence type="ECO:0000313" key="11">
    <source>
        <dbReference type="Proteomes" id="UP000327044"/>
    </source>
</evidence>
<dbReference type="GO" id="GO:0003723">
    <property type="term" value="F:RNA binding"/>
    <property type="evidence" value="ECO:0007669"/>
    <property type="project" value="TreeGrafter"/>
</dbReference>
<dbReference type="PANTHER" id="PTHR15633:SF2">
    <property type="entry name" value="NUCLEOLAR PROTEIN 11"/>
    <property type="match status" value="1"/>
</dbReference>
<dbReference type="InterPro" id="IPR012584">
    <property type="entry name" value="NOL11_N"/>
</dbReference>
<dbReference type="Proteomes" id="UP000327044">
    <property type="component" value="Unassembled WGS sequence"/>
</dbReference>
<evidence type="ECO:0000259" key="7">
    <source>
        <dbReference type="Pfam" id="PF08168"/>
    </source>
</evidence>
<evidence type="ECO:0000256" key="5">
    <source>
        <dbReference type="ARBA" id="ARBA00023163"/>
    </source>
</evidence>
<dbReference type="OrthoDB" id="6502630at2759"/>
<dbReference type="InterPro" id="IPR048897">
    <property type="entry name" value="Nol11_C"/>
</dbReference>
<accession>A0A1Y1M5S4</accession>
<keyword evidence="5" id="KW-0804">Transcription</keyword>
<keyword evidence="4" id="KW-0010">Activator</keyword>
<name>A0A1Y1M5S4_PHOPY</name>
<dbReference type="Pfam" id="PF20998">
    <property type="entry name" value="Nol11_C"/>
    <property type="match status" value="1"/>
</dbReference>
<evidence type="ECO:0000259" key="8">
    <source>
        <dbReference type="Pfam" id="PF20998"/>
    </source>
</evidence>